<feature type="compositionally biased region" description="Polar residues" evidence="2">
    <location>
        <begin position="493"/>
        <end position="506"/>
    </location>
</feature>
<dbReference type="CDD" id="cd00054">
    <property type="entry name" value="EGF_CA"/>
    <property type="match status" value="1"/>
</dbReference>
<feature type="domain" description="EGF-like" evidence="4">
    <location>
        <begin position="605"/>
        <end position="643"/>
    </location>
</feature>
<feature type="compositionally biased region" description="Basic and acidic residues" evidence="2">
    <location>
        <begin position="22"/>
        <end position="35"/>
    </location>
</feature>
<feature type="transmembrane region" description="Helical" evidence="3">
    <location>
        <begin position="536"/>
        <end position="563"/>
    </location>
</feature>
<proteinExistence type="predicted"/>
<feature type="compositionally biased region" description="Polar residues" evidence="2">
    <location>
        <begin position="85"/>
        <end position="98"/>
    </location>
</feature>
<dbReference type="Proteomes" id="UP001056012">
    <property type="component" value="Chromosome 8"/>
</dbReference>
<evidence type="ECO:0000256" key="1">
    <source>
        <dbReference type="PROSITE-ProRule" id="PRU00076"/>
    </source>
</evidence>
<evidence type="ECO:0000256" key="2">
    <source>
        <dbReference type="SAM" id="MobiDB-lite"/>
    </source>
</evidence>
<feature type="compositionally biased region" description="Polar residues" evidence="2">
    <location>
        <begin position="59"/>
        <end position="68"/>
    </location>
</feature>
<feature type="region of interest" description="Disordered" evidence="2">
    <location>
        <begin position="1"/>
        <end position="216"/>
    </location>
</feature>
<feature type="region of interest" description="Disordered" evidence="2">
    <location>
        <begin position="571"/>
        <end position="599"/>
    </location>
</feature>
<evidence type="ECO:0000256" key="3">
    <source>
        <dbReference type="SAM" id="Phobius"/>
    </source>
</evidence>
<feature type="compositionally biased region" description="Low complexity" evidence="2">
    <location>
        <begin position="167"/>
        <end position="181"/>
    </location>
</feature>
<dbReference type="PANTHER" id="PTHR17178:SF0">
    <property type="entry name" value="SERGLYCIN"/>
    <property type="match status" value="1"/>
</dbReference>
<reference evidence="5" key="1">
    <citation type="submission" date="2021-12" db="EMBL/GenBank/DDBJ databases">
        <title>Curvularia clavata genome.</title>
        <authorList>
            <person name="Cao Y."/>
        </authorList>
    </citation>
    <scope>NUCLEOTIDE SEQUENCE</scope>
    <source>
        <strain evidence="5">Yc1106</strain>
    </source>
</reference>
<evidence type="ECO:0000313" key="6">
    <source>
        <dbReference type="Proteomes" id="UP001056012"/>
    </source>
</evidence>
<feature type="disulfide bond" evidence="1">
    <location>
        <begin position="633"/>
        <end position="642"/>
    </location>
</feature>
<feature type="region of interest" description="Disordered" evidence="2">
    <location>
        <begin position="228"/>
        <end position="270"/>
    </location>
</feature>
<feature type="compositionally biased region" description="Polar residues" evidence="2">
    <location>
        <begin position="233"/>
        <end position="251"/>
    </location>
</feature>
<dbReference type="VEuPathDB" id="FungiDB:yc1106_09904"/>
<protein>
    <recommendedName>
        <fullName evidence="4">EGF-like domain-containing protein</fullName>
    </recommendedName>
</protein>
<keyword evidence="3" id="KW-0472">Membrane</keyword>
<organism evidence="5 6">
    <name type="scientific">Curvularia clavata</name>
    <dbReference type="NCBI Taxonomy" id="95742"/>
    <lineage>
        <taxon>Eukaryota</taxon>
        <taxon>Fungi</taxon>
        <taxon>Dikarya</taxon>
        <taxon>Ascomycota</taxon>
        <taxon>Pezizomycotina</taxon>
        <taxon>Dothideomycetes</taxon>
        <taxon>Pleosporomycetidae</taxon>
        <taxon>Pleosporales</taxon>
        <taxon>Pleosporineae</taxon>
        <taxon>Pleosporaceae</taxon>
        <taxon>Curvularia</taxon>
    </lineage>
</organism>
<feature type="region of interest" description="Disordered" evidence="2">
    <location>
        <begin position="351"/>
        <end position="393"/>
    </location>
</feature>
<feature type="region of interest" description="Disordered" evidence="2">
    <location>
        <begin position="478"/>
        <end position="506"/>
    </location>
</feature>
<keyword evidence="3" id="KW-0812">Transmembrane</keyword>
<evidence type="ECO:0000313" key="5">
    <source>
        <dbReference type="EMBL" id="USP82630.1"/>
    </source>
</evidence>
<dbReference type="PROSITE" id="PS50026">
    <property type="entry name" value="EGF_3"/>
    <property type="match status" value="1"/>
</dbReference>
<dbReference type="EMBL" id="CP089281">
    <property type="protein sequence ID" value="USP82630.1"/>
    <property type="molecule type" value="Genomic_DNA"/>
</dbReference>
<dbReference type="PANTHER" id="PTHR17178">
    <property type="entry name" value="SECRETORY GRANULE PROTEOGLYCAN CORE PROTEIN"/>
    <property type="match status" value="1"/>
</dbReference>
<keyword evidence="1" id="KW-0245">EGF-like domain</keyword>
<sequence length="864" mass="91587">MSYDPRLGAGAYRATDADEDGEVRKGSVRAARERMQAAQKRTQLPDTSKIIGLPRRPNQLVSQYSQSKAPPAQLRLVPDTRSEIELSSPSPQWPLPNTRSERVDPSPSIPPRSPKRLQAPREEPRPLSEEFPIQQLSPDTASPFSPPYQNPNDLLSPGSIYSSSRPITMSSIASESSIGSIPDFPVPQPPMPSIQQTRRFPSIGPPPSARRGPSSYYTQMSYVSPIVEESESHSTAIQSQRGSFASSNVFPSNGDAFYPDDEPFSEDEGTIDSNIDAISATEHDDQRGLVQQSPALVRQASLGRRTKPSLMTIRSVESSGDKKSGSNKPKTDATGYGVGAAGLAAAALAARDGSSSGRTRSPLSREASLDSDSTLQTFKGKGAASGTASPLQQELRPIALADRAGVRRPPRLDMDAVRDAEARGSLTSLPDLIRRATRLASNLDRGRTASRLGMDFWESGAPDKNKARQSGLSEMLAAFPPPGQETPVRSGWGTPSMSNGSNSQWPSVRNSDNGFANAPVQNEKPPQRRKCCGMPLWLFIILLIVLLLIIAAAVVIPVVLVVIPNQNKAPNGTAAQDMQGSNNNGNSNPTSAAGPAIPAPTSGSGDKKCSGVITCQNGGVAILNADMSCSCICINGFTGRTCTNNDATGCTTTNIAGAANNATTGSGIPRLIEEASINFNVPLSANIILSLFSSLSLSCAAENALITFNGLASRSVPDDLHFMDLRTTFHPSRTLSGLHHPHPARLPGQLVKRQTVGQTKEGGGSSNQNSGSAKALITQPISSNVDALDLGRIAVLLVLQESRSLDDAANAQESIQTLLTDNRNGNSKSTNVDLGPFTLDLVDFTIKFQNGTTIEAKPSSTSTS</sequence>
<accession>A0A9Q9DY50</accession>
<gene>
    <name evidence="5" type="ORF">yc1106_09904</name>
</gene>
<keyword evidence="3" id="KW-1133">Transmembrane helix</keyword>
<evidence type="ECO:0000259" key="4">
    <source>
        <dbReference type="PROSITE" id="PS50026"/>
    </source>
</evidence>
<dbReference type="PROSITE" id="PS01186">
    <property type="entry name" value="EGF_2"/>
    <property type="match status" value="1"/>
</dbReference>
<dbReference type="PROSITE" id="PS00022">
    <property type="entry name" value="EGF_1"/>
    <property type="match status" value="1"/>
</dbReference>
<name>A0A9Q9DY50_CURCL</name>
<keyword evidence="6" id="KW-1185">Reference proteome</keyword>
<feature type="region of interest" description="Disordered" evidence="2">
    <location>
        <begin position="284"/>
        <end position="334"/>
    </location>
</feature>
<comment type="caution">
    <text evidence="1">Lacks conserved residue(s) required for the propagation of feature annotation.</text>
</comment>
<dbReference type="OrthoDB" id="283575at2759"/>
<feature type="compositionally biased region" description="Polar residues" evidence="2">
    <location>
        <begin position="134"/>
        <end position="143"/>
    </location>
</feature>
<keyword evidence="1" id="KW-1015">Disulfide bond</keyword>
<dbReference type="AlphaFoldDB" id="A0A9Q9DY50"/>
<feature type="compositionally biased region" description="Basic and acidic residues" evidence="2">
    <location>
        <begin position="119"/>
        <end position="128"/>
    </location>
</feature>
<feature type="compositionally biased region" description="Acidic residues" evidence="2">
    <location>
        <begin position="258"/>
        <end position="270"/>
    </location>
</feature>
<dbReference type="InterPro" id="IPR000742">
    <property type="entry name" value="EGF"/>
</dbReference>
<feature type="compositionally biased region" description="Polar residues" evidence="2">
    <location>
        <begin position="353"/>
        <end position="362"/>
    </location>
</feature>